<evidence type="ECO:0000313" key="1">
    <source>
        <dbReference type="EMBL" id="WMS19490.1"/>
    </source>
</evidence>
<gene>
    <name evidence="1" type="ORF">RDV51_08630</name>
</gene>
<accession>A0AB38YNF1</accession>
<dbReference type="EMBL" id="CP133463">
    <property type="protein sequence ID" value="WMS19490.1"/>
    <property type="molecule type" value="Genomic_DNA"/>
</dbReference>
<organism evidence="1 2">
    <name type="scientific">Veillonella parvula</name>
    <name type="common">Staphylococcus parvulus</name>
    <dbReference type="NCBI Taxonomy" id="29466"/>
    <lineage>
        <taxon>Bacteria</taxon>
        <taxon>Bacillati</taxon>
        <taxon>Bacillota</taxon>
        <taxon>Negativicutes</taxon>
        <taxon>Veillonellales</taxon>
        <taxon>Veillonellaceae</taxon>
        <taxon>Veillonella</taxon>
    </lineage>
</organism>
<dbReference type="AlphaFoldDB" id="A0AB38YNF1"/>
<dbReference type="Proteomes" id="UP001228955">
    <property type="component" value="Chromosome"/>
</dbReference>
<protein>
    <submittedName>
        <fullName evidence="1">Uncharacterized protein</fullName>
    </submittedName>
</protein>
<name>A0AB38YNF1_VEIPA</name>
<evidence type="ECO:0000313" key="2">
    <source>
        <dbReference type="Proteomes" id="UP001228955"/>
    </source>
</evidence>
<reference evidence="1" key="1">
    <citation type="submission" date="2023-08" db="EMBL/GenBank/DDBJ databases">
        <title>Veillonella_parvula_DSM 2007_complete_genome_hifiasm_Zymo_Research_D6332.</title>
        <authorList>
            <person name="Damerum A."/>
        </authorList>
    </citation>
    <scope>NUCLEOTIDE SEQUENCE</scope>
    <source>
        <strain evidence="1">DSM 2007</strain>
    </source>
</reference>
<sequence length="119" mass="13210">MQPRLTVAILVLQPEWLVRRSRYVRFALQFTPTVIISEPNQIAFIIGYLSRSADLVAVEVVDLLSAFAIFVGPVMYLRQRFVGILVGVDIGIPAVRVDFLQEVAAVPDEAGLVFEVVPL</sequence>
<proteinExistence type="predicted"/>